<keyword evidence="1" id="KW-1133">Transmembrane helix</keyword>
<evidence type="ECO:0000313" key="3">
    <source>
        <dbReference type="Proteomes" id="UP000326837"/>
    </source>
</evidence>
<sequence length="191" mass="21619">MPNTSELPSSLAAIVATELESDEKIVWLGQPIPRLYARRGLPAFLFGIPWTAFTLNFTYQTTRGNLDWDHLVPFVVIEIPFLLIGCVMLLSPLWMMRMAKRTAYAVTNQRALIFNAGWFSGHTIRSFRPDQMQERRRVQRANGCGDLILDRQWSKDSDGGSKSTDYGFLAIRDPKMVEGLIQELTNAHSAA</sequence>
<feature type="transmembrane region" description="Helical" evidence="1">
    <location>
        <begin position="40"/>
        <end position="59"/>
    </location>
</feature>
<organism evidence="2 3">
    <name type="scientific">Lacipirellula parvula</name>
    <dbReference type="NCBI Taxonomy" id="2650471"/>
    <lineage>
        <taxon>Bacteria</taxon>
        <taxon>Pseudomonadati</taxon>
        <taxon>Planctomycetota</taxon>
        <taxon>Planctomycetia</taxon>
        <taxon>Pirellulales</taxon>
        <taxon>Lacipirellulaceae</taxon>
        <taxon>Lacipirellula</taxon>
    </lineage>
</organism>
<gene>
    <name evidence="2" type="ORF">PLANPX_6052</name>
</gene>
<keyword evidence="1" id="KW-0472">Membrane</keyword>
<accession>A0A5K7XHT3</accession>
<keyword evidence="1" id="KW-0812">Transmembrane</keyword>
<dbReference type="AlphaFoldDB" id="A0A5K7XHT3"/>
<feature type="transmembrane region" description="Helical" evidence="1">
    <location>
        <begin position="71"/>
        <end position="91"/>
    </location>
</feature>
<name>A0A5K7XHT3_9BACT</name>
<keyword evidence="3" id="KW-1185">Reference proteome</keyword>
<evidence type="ECO:0000256" key="1">
    <source>
        <dbReference type="SAM" id="Phobius"/>
    </source>
</evidence>
<dbReference type="RefSeq" id="WP_152101610.1">
    <property type="nucleotide sequence ID" value="NZ_AP021861.1"/>
</dbReference>
<dbReference type="EMBL" id="AP021861">
    <property type="protein sequence ID" value="BBO36440.1"/>
    <property type="molecule type" value="Genomic_DNA"/>
</dbReference>
<proteinExistence type="predicted"/>
<evidence type="ECO:0000313" key="2">
    <source>
        <dbReference type="EMBL" id="BBO36440.1"/>
    </source>
</evidence>
<dbReference type="Proteomes" id="UP000326837">
    <property type="component" value="Chromosome"/>
</dbReference>
<protein>
    <recommendedName>
        <fullName evidence="4">DUF304 domain-containing protein</fullName>
    </recommendedName>
</protein>
<evidence type="ECO:0008006" key="4">
    <source>
        <dbReference type="Google" id="ProtNLM"/>
    </source>
</evidence>
<reference evidence="3" key="1">
    <citation type="submission" date="2019-10" db="EMBL/GenBank/DDBJ databases">
        <title>Lacipirellula parvula gen. nov., sp. nov., representing a lineage of planctomycetes widespread in freshwater anoxic habitats, and description of the family Lacipirellulaceae.</title>
        <authorList>
            <person name="Dedysh S.N."/>
            <person name="Kulichevskaya I.S."/>
            <person name="Beletsky A.V."/>
            <person name="Rakitin A.L."/>
            <person name="Mardanov A.V."/>
            <person name="Ivanova A.A."/>
            <person name="Saltykova V.X."/>
            <person name="Rijpstra W.I.C."/>
            <person name="Sinninghe Damste J.S."/>
            <person name="Ravin N.V."/>
        </authorList>
    </citation>
    <scope>NUCLEOTIDE SEQUENCE [LARGE SCALE GENOMIC DNA]</scope>
    <source>
        <strain evidence="3">PX69</strain>
    </source>
</reference>
<dbReference type="KEGG" id="lpav:PLANPX_6052"/>